<reference evidence="2" key="1">
    <citation type="submission" date="2016-11" db="EMBL/GenBank/DDBJ databases">
        <authorList>
            <person name="Varghese N."/>
            <person name="Submissions S."/>
        </authorList>
    </citation>
    <scope>NUCLEOTIDE SEQUENCE [LARGE SCALE GENOMIC DNA]</scope>
    <source>
        <strain evidence="2">DSM 15449</strain>
    </source>
</reference>
<sequence>MTCPVCRCLMKSTDESHQCPECSGEFFTVKEKPTVDEGEWSRQKYYKAARNSVSINRFELRAGYRLWYS</sequence>
<gene>
    <name evidence="1" type="ORF">SAMN02746098_01601</name>
</gene>
<protein>
    <submittedName>
        <fullName evidence="1">Uncharacterized protein</fullName>
    </submittedName>
</protein>
<dbReference type="STRING" id="1121420.SAMN02746098_01601"/>
<evidence type="ECO:0000313" key="2">
    <source>
        <dbReference type="Proteomes" id="UP000183954"/>
    </source>
</evidence>
<evidence type="ECO:0000313" key="1">
    <source>
        <dbReference type="EMBL" id="SHH86421.1"/>
    </source>
</evidence>
<proteinExistence type="predicted"/>
<organism evidence="1 2">
    <name type="scientific">Desulfosporosinus lacus DSM 15449</name>
    <dbReference type="NCBI Taxonomy" id="1121420"/>
    <lineage>
        <taxon>Bacteria</taxon>
        <taxon>Bacillati</taxon>
        <taxon>Bacillota</taxon>
        <taxon>Clostridia</taxon>
        <taxon>Eubacteriales</taxon>
        <taxon>Desulfitobacteriaceae</taxon>
        <taxon>Desulfosporosinus</taxon>
    </lineage>
</organism>
<name>A0A1M5WFZ6_9FIRM</name>
<dbReference type="Proteomes" id="UP000183954">
    <property type="component" value="Unassembled WGS sequence"/>
</dbReference>
<keyword evidence="2" id="KW-1185">Reference proteome</keyword>
<dbReference type="EMBL" id="FQXJ01000005">
    <property type="protein sequence ID" value="SHH86421.1"/>
    <property type="molecule type" value="Genomic_DNA"/>
</dbReference>
<dbReference type="AlphaFoldDB" id="A0A1M5WFZ6"/>
<dbReference type="RefSeq" id="WP_207650031.1">
    <property type="nucleotide sequence ID" value="NZ_FQXJ01000005.1"/>
</dbReference>
<accession>A0A1M5WFZ6</accession>